<feature type="compositionally biased region" description="Basic and acidic residues" evidence="1">
    <location>
        <begin position="112"/>
        <end position="122"/>
    </location>
</feature>
<proteinExistence type="predicted"/>
<name>A0ABU9EBX8_9BACT</name>
<sequence>MILRDPGELADLFRDGRARAGWSQAELAKRAGVSRQWISLVENGKTSVEFDLVIDTLRELGYHLTVGTTAPTATPWIDGGRHAAPPQRSHDPSTRTPLTRRGQPLTPRATRRLGDDRGRPDE</sequence>
<evidence type="ECO:0000259" key="2">
    <source>
        <dbReference type="PROSITE" id="PS50943"/>
    </source>
</evidence>
<dbReference type="Pfam" id="PF13560">
    <property type="entry name" value="HTH_31"/>
    <property type="match status" value="1"/>
</dbReference>
<accession>A0ABU9EBX8</accession>
<gene>
    <name evidence="3" type="ORF">WI372_11645</name>
</gene>
<reference evidence="3 4" key="1">
    <citation type="submission" date="2024-02" db="EMBL/GenBank/DDBJ databases">
        <title>A novel Gemmatimonadota bacterium.</title>
        <authorList>
            <person name="Du Z.-J."/>
            <person name="Ye Y.-Q."/>
        </authorList>
    </citation>
    <scope>NUCLEOTIDE SEQUENCE [LARGE SCALE GENOMIC DNA]</scope>
    <source>
        <strain evidence="3 4">DH-20</strain>
    </source>
</reference>
<dbReference type="SUPFAM" id="SSF47413">
    <property type="entry name" value="lambda repressor-like DNA-binding domains"/>
    <property type="match status" value="1"/>
</dbReference>
<feature type="domain" description="HTH cro/C1-type" evidence="2">
    <location>
        <begin position="17"/>
        <end position="54"/>
    </location>
</feature>
<dbReference type="SMART" id="SM00530">
    <property type="entry name" value="HTH_XRE"/>
    <property type="match status" value="1"/>
</dbReference>
<dbReference type="InterPro" id="IPR010982">
    <property type="entry name" value="Lambda_DNA-bd_dom_sf"/>
</dbReference>
<dbReference type="Gene3D" id="1.10.260.40">
    <property type="entry name" value="lambda repressor-like DNA-binding domains"/>
    <property type="match status" value="1"/>
</dbReference>
<dbReference type="RefSeq" id="WP_405287048.1">
    <property type="nucleotide sequence ID" value="NZ_JBBHLI010000006.1"/>
</dbReference>
<evidence type="ECO:0000256" key="1">
    <source>
        <dbReference type="SAM" id="MobiDB-lite"/>
    </source>
</evidence>
<dbReference type="Proteomes" id="UP001484239">
    <property type="component" value="Unassembled WGS sequence"/>
</dbReference>
<dbReference type="EMBL" id="JBBHLI010000006">
    <property type="protein sequence ID" value="MEK9501634.1"/>
    <property type="molecule type" value="Genomic_DNA"/>
</dbReference>
<keyword evidence="4" id="KW-1185">Reference proteome</keyword>
<evidence type="ECO:0000313" key="3">
    <source>
        <dbReference type="EMBL" id="MEK9501634.1"/>
    </source>
</evidence>
<protein>
    <submittedName>
        <fullName evidence="3">Helix-turn-helix domain-containing protein</fullName>
    </submittedName>
</protein>
<evidence type="ECO:0000313" key="4">
    <source>
        <dbReference type="Proteomes" id="UP001484239"/>
    </source>
</evidence>
<dbReference type="PROSITE" id="PS50943">
    <property type="entry name" value="HTH_CROC1"/>
    <property type="match status" value="1"/>
</dbReference>
<organism evidence="3 4">
    <name type="scientific">Gaopeijia maritima</name>
    <dbReference type="NCBI Taxonomy" id="3119007"/>
    <lineage>
        <taxon>Bacteria</taxon>
        <taxon>Pseudomonadati</taxon>
        <taxon>Gemmatimonadota</taxon>
        <taxon>Longimicrobiia</taxon>
        <taxon>Gaopeijiales</taxon>
        <taxon>Gaopeijiaceae</taxon>
        <taxon>Gaopeijia</taxon>
    </lineage>
</organism>
<dbReference type="InterPro" id="IPR001387">
    <property type="entry name" value="Cro/C1-type_HTH"/>
</dbReference>
<feature type="region of interest" description="Disordered" evidence="1">
    <location>
        <begin position="69"/>
        <end position="122"/>
    </location>
</feature>
<comment type="caution">
    <text evidence="3">The sequence shown here is derived from an EMBL/GenBank/DDBJ whole genome shotgun (WGS) entry which is preliminary data.</text>
</comment>
<dbReference type="CDD" id="cd00093">
    <property type="entry name" value="HTH_XRE"/>
    <property type="match status" value="1"/>
</dbReference>